<feature type="region of interest" description="Disordered" evidence="2">
    <location>
        <begin position="148"/>
        <end position="188"/>
    </location>
</feature>
<feature type="domain" description="DRBM" evidence="3">
    <location>
        <begin position="31"/>
        <end position="108"/>
    </location>
</feature>
<gene>
    <name evidence="4" type="ORF">CVIRNUC_004890</name>
</gene>
<evidence type="ECO:0000256" key="1">
    <source>
        <dbReference type="PROSITE-ProRule" id="PRU00266"/>
    </source>
</evidence>
<protein>
    <recommendedName>
        <fullName evidence="3">DRBM domain-containing protein</fullName>
    </recommendedName>
</protein>
<dbReference type="PROSITE" id="PS50137">
    <property type="entry name" value="DS_RBD"/>
    <property type="match status" value="1"/>
</dbReference>
<keyword evidence="1" id="KW-0694">RNA-binding</keyword>
<evidence type="ECO:0000256" key="2">
    <source>
        <dbReference type="SAM" id="MobiDB-lite"/>
    </source>
</evidence>
<dbReference type="AlphaFoldDB" id="A0AAV1I401"/>
<dbReference type="Gene3D" id="3.30.160.20">
    <property type="match status" value="1"/>
</dbReference>
<evidence type="ECO:0000313" key="5">
    <source>
        <dbReference type="Proteomes" id="UP001314263"/>
    </source>
</evidence>
<organism evidence="4 5">
    <name type="scientific">Coccomyxa viridis</name>
    <dbReference type="NCBI Taxonomy" id="1274662"/>
    <lineage>
        <taxon>Eukaryota</taxon>
        <taxon>Viridiplantae</taxon>
        <taxon>Chlorophyta</taxon>
        <taxon>core chlorophytes</taxon>
        <taxon>Trebouxiophyceae</taxon>
        <taxon>Trebouxiophyceae incertae sedis</taxon>
        <taxon>Coccomyxaceae</taxon>
        <taxon>Coccomyxa</taxon>
    </lineage>
</organism>
<dbReference type="InterPro" id="IPR014720">
    <property type="entry name" value="dsRBD_dom"/>
</dbReference>
<evidence type="ECO:0000259" key="3">
    <source>
        <dbReference type="PROSITE" id="PS50137"/>
    </source>
</evidence>
<dbReference type="Proteomes" id="UP001314263">
    <property type="component" value="Unassembled WGS sequence"/>
</dbReference>
<dbReference type="EMBL" id="CAUYUE010000006">
    <property type="protein sequence ID" value="CAK0779924.1"/>
    <property type="molecule type" value="Genomic_DNA"/>
</dbReference>
<dbReference type="GO" id="GO:0003723">
    <property type="term" value="F:RNA binding"/>
    <property type="evidence" value="ECO:0007669"/>
    <property type="project" value="UniProtKB-UniRule"/>
</dbReference>
<reference evidence="4 5" key="1">
    <citation type="submission" date="2023-10" db="EMBL/GenBank/DDBJ databases">
        <authorList>
            <person name="Maclean D."/>
            <person name="Macfadyen A."/>
        </authorList>
    </citation>
    <scope>NUCLEOTIDE SEQUENCE [LARGE SCALE GENOMIC DNA]</scope>
</reference>
<evidence type="ECO:0000313" key="4">
    <source>
        <dbReference type="EMBL" id="CAK0779924.1"/>
    </source>
</evidence>
<dbReference type="SMART" id="SM00358">
    <property type="entry name" value="DSRM"/>
    <property type="match status" value="1"/>
</dbReference>
<proteinExistence type="predicted"/>
<name>A0AAV1I401_9CHLO</name>
<sequence length="226" mass="24237">MIPGKATVKRKSPEAASMSRWGQTHRWGAKSNKSMLHEWHQVNGGTPIFVIEDGPPPPASPKFTCHLTIPALDTPHGGYEQISFTAVARAKKAAEHAAAEKALDFLTARGLLPPVVPSSPPTQGPNVSLEEVRLLQQRLRTLTCQLAAGGASRDGSPSANGDLDAPTNGHASMSEEDSDPDVAALGEEDLRKELLKARETNARLRKELHLEQQRRQIAVGALIGSS</sequence>
<keyword evidence="5" id="KW-1185">Reference proteome</keyword>
<accession>A0AAV1I401</accession>
<comment type="caution">
    <text evidence="4">The sequence shown here is derived from an EMBL/GenBank/DDBJ whole genome shotgun (WGS) entry which is preliminary data.</text>
</comment>
<dbReference type="SUPFAM" id="SSF54768">
    <property type="entry name" value="dsRNA-binding domain-like"/>
    <property type="match status" value="1"/>
</dbReference>
<feature type="region of interest" description="Disordered" evidence="2">
    <location>
        <begin position="1"/>
        <end position="26"/>
    </location>
</feature>
<dbReference type="Pfam" id="PF00035">
    <property type="entry name" value="dsrm"/>
    <property type="match status" value="1"/>
</dbReference>